<proteinExistence type="predicted"/>
<reference evidence="3" key="1">
    <citation type="submission" date="2017-05" db="EMBL/GenBank/DDBJ databases">
        <title>Draft genome sequence of Geobacter pelophilus, a iron(III)-reducing bacteria.</title>
        <authorList>
            <person name="Aoyagi T."/>
            <person name="Koike H."/>
            <person name="Morita T."/>
            <person name="Sato Y."/>
            <person name="Habe H."/>
            <person name="Hori T."/>
        </authorList>
    </citation>
    <scope>NUCLEOTIDE SEQUENCE [LARGE SCALE GENOMIC DNA]</scope>
    <source>
        <strain evidence="3">Drf2</strain>
    </source>
</reference>
<dbReference type="EMBL" id="BDQG01000001">
    <property type="protein sequence ID" value="GAW67097.1"/>
    <property type="molecule type" value="Genomic_DNA"/>
</dbReference>
<comment type="caution">
    <text evidence="2">The sequence shown here is derived from an EMBL/GenBank/DDBJ whole genome shotgun (WGS) entry which is preliminary data.</text>
</comment>
<name>A0ABQ0MJ54_9BACT</name>
<evidence type="ECO:0000259" key="1">
    <source>
        <dbReference type="Pfam" id="PF13503"/>
    </source>
</evidence>
<gene>
    <name evidence="2" type="ORF">GPEL0_01r2751</name>
</gene>
<sequence length="182" mass="20403">MRLEKMTNSTITALKNELFSGEPTTVFAIVDGATVTGLTRYLASFQPRHVCLYAGELAPDMAEVAPQLALLERDAPFTDWLLGNGWGRGWGIYGKTGSRFTELRSHFRRLAKVADEATGRPLYFRFYDPKLLAIYLSGCSRKELRECFGPVQQYLVEDNVAGSLTRMQLVDDELRKESVSLG</sequence>
<keyword evidence="3" id="KW-1185">Reference proteome</keyword>
<dbReference type="InterPro" id="IPR025391">
    <property type="entry name" value="DUF4123"/>
</dbReference>
<evidence type="ECO:0000313" key="3">
    <source>
        <dbReference type="Proteomes" id="UP000194153"/>
    </source>
</evidence>
<dbReference type="Proteomes" id="UP000194153">
    <property type="component" value="Unassembled WGS sequence"/>
</dbReference>
<accession>A0ABQ0MJ54</accession>
<evidence type="ECO:0000313" key="2">
    <source>
        <dbReference type="EMBL" id="GAW67097.1"/>
    </source>
</evidence>
<feature type="domain" description="DUF4123" evidence="1">
    <location>
        <begin position="26"/>
        <end position="145"/>
    </location>
</feature>
<protein>
    <recommendedName>
        <fullName evidence="1">DUF4123 domain-containing protein</fullName>
    </recommendedName>
</protein>
<dbReference type="Pfam" id="PF13503">
    <property type="entry name" value="DUF4123"/>
    <property type="match status" value="1"/>
</dbReference>
<organism evidence="2 3">
    <name type="scientific">Geoanaerobacter pelophilus</name>
    <dbReference type="NCBI Taxonomy" id="60036"/>
    <lineage>
        <taxon>Bacteria</taxon>
        <taxon>Pseudomonadati</taxon>
        <taxon>Thermodesulfobacteriota</taxon>
        <taxon>Desulfuromonadia</taxon>
        <taxon>Geobacterales</taxon>
        <taxon>Geobacteraceae</taxon>
        <taxon>Geoanaerobacter</taxon>
    </lineage>
</organism>